<reference evidence="3" key="2">
    <citation type="submission" date="2022-01" db="EMBL/GenBank/DDBJ databases">
        <authorList>
            <person name="Yamashiro T."/>
            <person name="Shiraishi A."/>
            <person name="Satake H."/>
            <person name="Nakayama K."/>
        </authorList>
    </citation>
    <scope>NUCLEOTIDE SEQUENCE</scope>
</reference>
<sequence>LGDSKPFDTLADLGSCVNLIPLYIFKKLKIRLLEETNHVFGLADGTKSYPVGIVKNVEVHIGKLKLLEEFYVIEMEKDPRKLVGKGFLATASAVIDYKKAKIAVGEGITRSIFGVKEVDLDFIDYHLPKEWEIARDAELNPFKDVLVVRKMVEFLGTIPINLNGNTTWMAFRGNIRDLDSVWEETGQDCNFTRRGLRIGLQLLETTSNFLVTPSKPSRDNVKVFPDAVKNDKDLTTYRTCGTSRWKVDNKTKKVYENIPAKSERIKVIKGHVRNRNKPEGCIAEETIAEETIEFFSEYHKSMETIGIPLDKHETYENEEGKPLSAGKSSELIYTSNEIQVEIELAIDKESVSEIIRWISYGPRATVVKYDAYNINGYTFYTKCHDGKVYQNSGVSVEAIDLHISKEVATTRQAYYYGVLQEIWVLDYHFRQISLFKYDWVNHKSGGVKRDKLGYTLVDLNNLGHKVKDPVDKKLSIVFKTPPKNYKDTYDKFDEEFSTVIHHQNDNDIRIENIVVNLDSSSDNNNSDSYSTSQISTSEEIDYDSPEPPKSLLKWYHYLSDEYKDNEIIDISSDSSDDRRWAAKKASAPVFYGPSTQGLLDAYGYNTIKEYLSWNYFPSTDNERTNMETIDKRNIDKDCIVDSNFVMAKGKYVPVCNKNKPNVYRHVQVTGYVLGLPNVTTWDEIEKKMGARKSKTCADKAKGKRKVSCGS</sequence>
<dbReference type="Gene3D" id="2.40.70.10">
    <property type="entry name" value="Acid Proteases"/>
    <property type="match status" value="1"/>
</dbReference>
<gene>
    <name evidence="3" type="ORF">Tco_1122004</name>
</gene>
<dbReference type="PANTHER" id="PTHR48258">
    <property type="entry name" value="DUF4218 DOMAIN-CONTAINING PROTEIN-RELATED"/>
    <property type="match status" value="1"/>
</dbReference>
<proteinExistence type="predicted"/>
<dbReference type="Proteomes" id="UP001151760">
    <property type="component" value="Unassembled WGS sequence"/>
</dbReference>
<dbReference type="EMBL" id="BQNB010021360">
    <property type="protein sequence ID" value="GJU05574.1"/>
    <property type="molecule type" value="Genomic_DNA"/>
</dbReference>
<feature type="domain" description="DUF4218" evidence="2">
    <location>
        <begin position="264"/>
        <end position="304"/>
    </location>
</feature>
<evidence type="ECO:0000256" key="1">
    <source>
        <dbReference type="SAM" id="MobiDB-lite"/>
    </source>
</evidence>
<feature type="region of interest" description="Disordered" evidence="1">
    <location>
        <begin position="519"/>
        <end position="544"/>
    </location>
</feature>
<dbReference type="CDD" id="cd00303">
    <property type="entry name" value="retropepsin_like"/>
    <property type="match status" value="1"/>
</dbReference>
<accession>A0ABQ5IZB1</accession>
<dbReference type="InterPro" id="IPR021109">
    <property type="entry name" value="Peptidase_aspartic_dom_sf"/>
</dbReference>
<evidence type="ECO:0000313" key="3">
    <source>
        <dbReference type="EMBL" id="GJU05574.1"/>
    </source>
</evidence>
<protein>
    <recommendedName>
        <fullName evidence="2">DUF4218 domain-containing protein</fullName>
    </recommendedName>
</protein>
<name>A0ABQ5IZB1_9ASTR</name>
<dbReference type="InterPro" id="IPR025452">
    <property type="entry name" value="DUF4218"/>
</dbReference>
<keyword evidence="4" id="KW-1185">Reference proteome</keyword>
<comment type="caution">
    <text evidence="3">The sequence shown here is derived from an EMBL/GenBank/DDBJ whole genome shotgun (WGS) entry which is preliminary data.</text>
</comment>
<dbReference type="PANTHER" id="PTHR48258:SF9">
    <property type="entry name" value="OS01G0348150 PROTEIN"/>
    <property type="match status" value="1"/>
</dbReference>
<organism evidence="3 4">
    <name type="scientific">Tanacetum coccineum</name>
    <dbReference type="NCBI Taxonomy" id="301880"/>
    <lineage>
        <taxon>Eukaryota</taxon>
        <taxon>Viridiplantae</taxon>
        <taxon>Streptophyta</taxon>
        <taxon>Embryophyta</taxon>
        <taxon>Tracheophyta</taxon>
        <taxon>Spermatophyta</taxon>
        <taxon>Magnoliopsida</taxon>
        <taxon>eudicotyledons</taxon>
        <taxon>Gunneridae</taxon>
        <taxon>Pentapetalae</taxon>
        <taxon>asterids</taxon>
        <taxon>campanulids</taxon>
        <taxon>Asterales</taxon>
        <taxon>Asteraceae</taxon>
        <taxon>Asteroideae</taxon>
        <taxon>Anthemideae</taxon>
        <taxon>Anthemidinae</taxon>
        <taxon>Tanacetum</taxon>
    </lineage>
</organism>
<reference evidence="3" key="1">
    <citation type="journal article" date="2022" name="Int. J. Mol. Sci.">
        <title>Draft Genome of Tanacetum Coccineum: Genomic Comparison of Closely Related Tanacetum-Family Plants.</title>
        <authorList>
            <person name="Yamashiro T."/>
            <person name="Shiraishi A."/>
            <person name="Nakayama K."/>
            <person name="Satake H."/>
        </authorList>
    </citation>
    <scope>NUCLEOTIDE SEQUENCE</scope>
</reference>
<evidence type="ECO:0000313" key="4">
    <source>
        <dbReference type="Proteomes" id="UP001151760"/>
    </source>
</evidence>
<evidence type="ECO:0000259" key="2">
    <source>
        <dbReference type="Pfam" id="PF13960"/>
    </source>
</evidence>
<feature type="non-terminal residue" evidence="3">
    <location>
        <position position="1"/>
    </location>
</feature>
<dbReference type="Pfam" id="PF13960">
    <property type="entry name" value="DUF4218"/>
    <property type="match status" value="1"/>
</dbReference>
<feature type="compositionally biased region" description="Low complexity" evidence="1">
    <location>
        <begin position="519"/>
        <end position="537"/>
    </location>
</feature>